<proteinExistence type="predicted"/>
<organism evidence="2 3">
    <name type="scientific">Candidatus Gottesmanbacteria bacterium GW2011_GWA1_43_11</name>
    <dbReference type="NCBI Taxonomy" id="1618436"/>
    <lineage>
        <taxon>Bacteria</taxon>
        <taxon>Candidatus Gottesmaniibacteriota</taxon>
    </lineage>
</organism>
<evidence type="ECO:0000259" key="1">
    <source>
        <dbReference type="PROSITE" id="PS50910"/>
    </source>
</evidence>
<dbReference type="EMBL" id="LCFB01000003">
    <property type="protein sequence ID" value="KKS86048.1"/>
    <property type="molecule type" value="Genomic_DNA"/>
</dbReference>
<evidence type="ECO:0000313" key="2">
    <source>
        <dbReference type="EMBL" id="KKS86048.1"/>
    </source>
</evidence>
<evidence type="ECO:0000313" key="3">
    <source>
        <dbReference type="Proteomes" id="UP000034543"/>
    </source>
</evidence>
<name>A0A0G1FGS5_9BACT</name>
<dbReference type="InterPro" id="IPR007842">
    <property type="entry name" value="HEPN_dom"/>
</dbReference>
<dbReference type="AlphaFoldDB" id="A0A0G1FGS5"/>
<dbReference type="Proteomes" id="UP000034543">
    <property type="component" value="Unassembled WGS sequence"/>
</dbReference>
<protein>
    <submittedName>
        <fullName evidence="2">HEPN domain protein</fullName>
    </submittedName>
</protein>
<feature type="domain" description="HEPN" evidence="1">
    <location>
        <begin position="11"/>
        <end position="120"/>
    </location>
</feature>
<reference evidence="2 3" key="1">
    <citation type="journal article" date="2015" name="Nature">
        <title>rRNA introns, odd ribosomes, and small enigmatic genomes across a large radiation of phyla.</title>
        <authorList>
            <person name="Brown C.T."/>
            <person name="Hug L.A."/>
            <person name="Thomas B.C."/>
            <person name="Sharon I."/>
            <person name="Castelle C.J."/>
            <person name="Singh A."/>
            <person name="Wilkins M.J."/>
            <person name="Williams K.H."/>
            <person name="Banfield J.F."/>
        </authorList>
    </citation>
    <scope>NUCLEOTIDE SEQUENCE [LARGE SCALE GENOMIC DNA]</scope>
</reference>
<accession>A0A0G1FGS5</accession>
<dbReference type="STRING" id="1618436.UV59_C0003G0043"/>
<dbReference type="SUPFAM" id="SSF81593">
    <property type="entry name" value="Nucleotidyltransferase substrate binding subunit/domain"/>
    <property type="match status" value="1"/>
</dbReference>
<dbReference type="Gene3D" id="1.20.120.330">
    <property type="entry name" value="Nucleotidyltransferases domain 2"/>
    <property type="match status" value="1"/>
</dbReference>
<sequence>MTELELINRYKQSSLRNLATARDLIKTGHFDWALFLGQLSIEKLLKALILKESNQIPPHIHDLVKLTELAGLKLDQDKKDWLIEITRYHIQARYDDIKYELYKTATAVYAKIWFSRIEELILWINKRF</sequence>
<gene>
    <name evidence="2" type="ORF">UV59_C0003G0043</name>
</gene>
<dbReference type="SMART" id="SM00748">
    <property type="entry name" value="HEPN"/>
    <property type="match status" value="1"/>
</dbReference>
<dbReference type="Pfam" id="PF05168">
    <property type="entry name" value="HEPN"/>
    <property type="match status" value="1"/>
</dbReference>
<dbReference type="PROSITE" id="PS50910">
    <property type="entry name" value="HEPN"/>
    <property type="match status" value="1"/>
</dbReference>
<comment type="caution">
    <text evidence="2">The sequence shown here is derived from an EMBL/GenBank/DDBJ whole genome shotgun (WGS) entry which is preliminary data.</text>
</comment>